<proteinExistence type="predicted"/>
<dbReference type="Gene3D" id="3.90.550.10">
    <property type="entry name" value="Spore Coat Polysaccharide Biosynthesis Protein SpsA, Chain A"/>
    <property type="match status" value="1"/>
</dbReference>
<organism evidence="10 11">
    <name type="scientific">Terriglobus aquaticus</name>
    <dbReference type="NCBI Taxonomy" id="940139"/>
    <lineage>
        <taxon>Bacteria</taxon>
        <taxon>Pseudomonadati</taxon>
        <taxon>Acidobacteriota</taxon>
        <taxon>Terriglobia</taxon>
        <taxon>Terriglobales</taxon>
        <taxon>Acidobacteriaceae</taxon>
        <taxon>Terriglobus</taxon>
    </lineage>
</organism>
<dbReference type="Proteomes" id="UP001634747">
    <property type="component" value="Unassembled WGS sequence"/>
</dbReference>
<evidence type="ECO:0000256" key="1">
    <source>
        <dbReference type="ARBA" id="ARBA00004141"/>
    </source>
</evidence>
<keyword evidence="5" id="KW-0808">Transferase</keyword>
<comment type="pathway">
    <text evidence="2">Lipid metabolism; sphingolipid metabolism.</text>
</comment>
<keyword evidence="11" id="KW-1185">Reference proteome</keyword>
<evidence type="ECO:0000256" key="8">
    <source>
        <dbReference type="ARBA" id="ARBA00023136"/>
    </source>
</evidence>
<comment type="subcellular location">
    <subcellularLocation>
        <location evidence="1">Membrane</location>
        <topology evidence="1">Multi-pass membrane protein</topology>
    </subcellularLocation>
</comment>
<evidence type="ECO:0000313" key="10">
    <source>
        <dbReference type="EMBL" id="MFN2975163.1"/>
    </source>
</evidence>
<feature type="transmembrane region" description="Helical" evidence="9">
    <location>
        <begin position="289"/>
        <end position="309"/>
    </location>
</feature>
<keyword evidence="8 9" id="KW-0472">Membrane</keyword>
<accession>A0ABW9KHY7</accession>
<dbReference type="SUPFAM" id="SSF53448">
    <property type="entry name" value="Nucleotide-diphospho-sugar transferases"/>
    <property type="match status" value="1"/>
</dbReference>
<dbReference type="InterPro" id="IPR029044">
    <property type="entry name" value="Nucleotide-diphossugar_trans"/>
</dbReference>
<name>A0ABW9KHY7_9BACT</name>
<feature type="transmembrane region" description="Helical" evidence="9">
    <location>
        <begin position="316"/>
        <end position="338"/>
    </location>
</feature>
<reference evidence="10 11" key="1">
    <citation type="submission" date="2024-12" db="EMBL/GenBank/DDBJ databases">
        <authorList>
            <person name="Lee Y."/>
        </authorList>
    </citation>
    <scope>NUCLEOTIDE SEQUENCE [LARGE SCALE GENOMIC DNA]</scope>
    <source>
        <strain evidence="10 11">03SUJ4</strain>
    </source>
</reference>
<sequence>MTPWVSTSVLGLAYVGSVTSAIYAALVVAAAHRFGRRRQQGQMRAATFFPRLSVLKPLHGAEPGLEENLRSFFTQDYPGGYELLFCARHAGDAGLAIARSVAAEFPGSNVRFLTCGEPQFPNPKMYSLAVMAQAADADILVTSDADARIAPDHLQRLAQELKDPEVDLAFSLYLGRAQTPETYLYLDALGKSVEMNAGVLVADMLAGTDFSLGVTVIQRREVFELVGGFDELGSYWAEDFVLGHRLAEQGRGVRISTEVIELVVTAASASQSFLNQLRWAQSTRRSRPLGHLGTGLTFAMPFGLLGMCVELAHGRLWAAFAFLLFAVVQRAALAWSVLRALGSATAFRDACVYPVRDVYGFVIWLASFLPASTRYHGTSFRIMPDGRLQAESVSR</sequence>
<evidence type="ECO:0000256" key="6">
    <source>
        <dbReference type="ARBA" id="ARBA00022692"/>
    </source>
</evidence>
<evidence type="ECO:0000256" key="2">
    <source>
        <dbReference type="ARBA" id="ARBA00004760"/>
    </source>
</evidence>
<keyword evidence="4" id="KW-0328">Glycosyltransferase</keyword>
<evidence type="ECO:0000256" key="9">
    <source>
        <dbReference type="SAM" id="Phobius"/>
    </source>
</evidence>
<evidence type="ECO:0000256" key="3">
    <source>
        <dbReference type="ARBA" id="ARBA00004991"/>
    </source>
</evidence>
<feature type="transmembrane region" description="Helical" evidence="9">
    <location>
        <begin position="12"/>
        <end position="34"/>
    </location>
</feature>
<dbReference type="InterPro" id="IPR025993">
    <property type="entry name" value="Ceramide_glucosylTrfase"/>
</dbReference>
<evidence type="ECO:0000256" key="4">
    <source>
        <dbReference type="ARBA" id="ARBA00022676"/>
    </source>
</evidence>
<evidence type="ECO:0000313" key="11">
    <source>
        <dbReference type="Proteomes" id="UP001634747"/>
    </source>
</evidence>
<evidence type="ECO:0000256" key="7">
    <source>
        <dbReference type="ARBA" id="ARBA00022989"/>
    </source>
</evidence>
<comment type="pathway">
    <text evidence="3">Sphingolipid metabolism.</text>
</comment>
<comment type="caution">
    <text evidence="10">The sequence shown here is derived from an EMBL/GenBank/DDBJ whole genome shotgun (WGS) entry which is preliminary data.</text>
</comment>
<dbReference type="RefSeq" id="WP_263413304.1">
    <property type="nucleotide sequence ID" value="NZ_BAABBH010000001.1"/>
</dbReference>
<dbReference type="Pfam" id="PF13506">
    <property type="entry name" value="Glyco_transf_21"/>
    <property type="match status" value="1"/>
</dbReference>
<dbReference type="PANTHER" id="PTHR12726">
    <property type="entry name" value="CERAMIDE GLUCOSYLTRANSFERASE"/>
    <property type="match status" value="1"/>
</dbReference>
<dbReference type="PANTHER" id="PTHR12726:SF0">
    <property type="entry name" value="CERAMIDE GLUCOSYLTRANSFERASE"/>
    <property type="match status" value="1"/>
</dbReference>
<gene>
    <name evidence="10" type="ORF">ACK2TP_05255</name>
</gene>
<evidence type="ECO:0000256" key="5">
    <source>
        <dbReference type="ARBA" id="ARBA00022679"/>
    </source>
</evidence>
<protein>
    <submittedName>
        <fullName evidence="10">Glycosyltransferase</fullName>
    </submittedName>
</protein>
<dbReference type="EMBL" id="JBJYXY010000001">
    <property type="protein sequence ID" value="MFN2975163.1"/>
    <property type="molecule type" value="Genomic_DNA"/>
</dbReference>
<keyword evidence="7 9" id="KW-1133">Transmembrane helix</keyword>
<keyword evidence="6 9" id="KW-0812">Transmembrane</keyword>